<gene>
    <name evidence="2" type="ORF">GO600_08480</name>
</gene>
<reference evidence="2 3" key="1">
    <citation type="submission" date="2019-12" db="EMBL/GenBank/DDBJ databases">
        <authorList>
            <person name="An T."/>
        </authorList>
    </citation>
    <scope>NUCLEOTIDE SEQUENCE [LARGE SCALE GENOMIC DNA]</scope>
    <source>
        <strain evidence="2 3">JCM 19900</strain>
    </source>
</reference>
<protein>
    <submittedName>
        <fullName evidence="2">Uncharacterized protein</fullName>
    </submittedName>
</protein>
<name>A0ABY7RUX6_9DEIN</name>
<proteinExistence type="predicted"/>
<evidence type="ECO:0000313" key="2">
    <source>
        <dbReference type="EMBL" id="WCM40120.1"/>
    </source>
</evidence>
<dbReference type="RefSeq" id="WP_157626421.1">
    <property type="nucleotide sequence ID" value="NZ_CP046617.1"/>
</dbReference>
<dbReference type="EMBL" id="CP046617">
    <property type="protein sequence ID" value="WCM40120.1"/>
    <property type="molecule type" value="Genomic_DNA"/>
</dbReference>
<sequence length="114" mass="12786">MAPNGLARKVHMPFPQGHAQRLPGARRPPILPSPSPDLRTLMRTLAQEYREFVGKGDEEEAWTLLAAKLGGDRAVAREVWEALHRAGLGGKGYSPEEHRNQLLLRFLEALRLFP</sequence>
<organism evidence="2 3">
    <name type="scientific">Thermus antranikianii</name>
    <dbReference type="NCBI Taxonomy" id="88190"/>
    <lineage>
        <taxon>Bacteria</taxon>
        <taxon>Thermotogati</taxon>
        <taxon>Deinococcota</taxon>
        <taxon>Deinococci</taxon>
        <taxon>Thermales</taxon>
        <taxon>Thermaceae</taxon>
        <taxon>Thermus</taxon>
    </lineage>
</organism>
<keyword evidence="3" id="KW-1185">Reference proteome</keyword>
<accession>A0ABY7RUX6</accession>
<evidence type="ECO:0000256" key="1">
    <source>
        <dbReference type="SAM" id="MobiDB-lite"/>
    </source>
</evidence>
<feature type="region of interest" description="Disordered" evidence="1">
    <location>
        <begin position="1"/>
        <end position="35"/>
    </location>
</feature>
<dbReference type="Proteomes" id="UP001317488">
    <property type="component" value="Chromosome"/>
</dbReference>
<evidence type="ECO:0000313" key="3">
    <source>
        <dbReference type="Proteomes" id="UP001317488"/>
    </source>
</evidence>